<keyword evidence="3 6" id="KW-0067">ATP-binding</keyword>
<dbReference type="GO" id="GO:1902495">
    <property type="term" value="C:transmembrane transporter complex"/>
    <property type="evidence" value="ECO:0007669"/>
    <property type="project" value="UniProtKB-ARBA"/>
</dbReference>
<proteinExistence type="inferred from homology"/>
<dbReference type="CDD" id="cd03255">
    <property type="entry name" value="ABC_MJ0796_LolCDE_FtsE"/>
    <property type="match status" value="1"/>
</dbReference>
<dbReference type="GO" id="GO:0005524">
    <property type="term" value="F:ATP binding"/>
    <property type="evidence" value="ECO:0007669"/>
    <property type="project" value="UniProtKB-KW"/>
</dbReference>
<name>A0A7X5QWB6_9GAMM</name>
<dbReference type="GO" id="GO:0005886">
    <property type="term" value="C:plasma membrane"/>
    <property type="evidence" value="ECO:0007669"/>
    <property type="project" value="TreeGrafter"/>
</dbReference>
<dbReference type="InterPro" id="IPR027417">
    <property type="entry name" value="P-loop_NTPase"/>
</dbReference>
<dbReference type="Gene3D" id="3.40.50.300">
    <property type="entry name" value="P-loop containing nucleotide triphosphate hydrolases"/>
    <property type="match status" value="1"/>
</dbReference>
<protein>
    <submittedName>
        <fullName evidence="6">ABC transporter ATP-binding protein</fullName>
    </submittedName>
</protein>
<dbReference type="SMART" id="SM00382">
    <property type="entry name" value="AAA"/>
    <property type="match status" value="1"/>
</dbReference>
<evidence type="ECO:0000313" key="6">
    <source>
        <dbReference type="EMBL" id="NID16529.1"/>
    </source>
</evidence>
<comment type="caution">
    <text evidence="6">The sequence shown here is derived from an EMBL/GenBank/DDBJ whole genome shotgun (WGS) entry which is preliminary data.</text>
</comment>
<dbReference type="SUPFAM" id="SSF52540">
    <property type="entry name" value="P-loop containing nucleoside triphosphate hydrolases"/>
    <property type="match status" value="1"/>
</dbReference>
<dbReference type="InterPro" id="IPR003593">
    <property type="entry name" value="AAA+_ATPase"/>
</dbReference>
<organism evidence="6 7">
    <name type="scientific">Luteibacter yeojuensis</name>
    <dbReference type="NCBI Taxonomy" id="345309"/>
    <lineage>
        <taxon>Bacteria</taxon>
        <taxon>Pseudomonadati</taxon>
        <taxon>Pseudomonadota</taxon>
        <taxon>Gammaproteobacteria</taxon>
        <taxon>Lysobacterales</taxon>
        <taxon>Rhodanobacteraceae</taxon>
        <taxon>Luteibacter</taxon>
    </lineage>
</organism>
<sequence>MTALIELRDVARVFRTETVETHALRGVSMDVRAGEFVALTGPSGCGKSTLLNLLGLLDSPSTGTYRLNGVDVGSMGFDDRARERNRSIGFVFQAFQLIPELSVLDNVMLPARYAERPPEHAQDVARQLLERVGIAHRAGHLPTQLSGGQQQRVAIARAMFMSPALLLLDEPTGNLDAASGRAIMDLVGELHEGGTTVVLVTHEPSFAARAARVVHLLDGVLEHAH</sequence>
<dbReference type="PANTHER" id="PTHR24220:SF648">
    <property type="entry name" value="ABC TRANSPORTER ATP-BINDING PROTEIN YTRE"/>
    <property type="match status" value="1"/>
</dbReference>
<reference evidence="6 7" key="1">
    <citation type="journal article" date="2006" name="Int. J. Syst. Evol. Microbiol.">
        <title>Dyella yeojuensis sp. nov., isolated from greenhouse soil in Korea.</title>
        <authorList>
            <person name="Kim B.Y."/>
            <person name="Weon H.Y."/>
            <person name="Lee K.H."/>
            <person name="Seok S.J."/>
            <person name="Kwon S.W."/>
            <person name="Go S.J."/>
            <person name="Stackebrandt E."/>
        </authorList>
    </citation>
    <scope>NUCLEOTIDE SEQUENCE [LARGE SCALE GENOMIC DNA]</scope>
    <source>
        <strain evidence="6 7">DSM 17673</strain>
    </source>
</reference>
<dbReference type="Proteomes" id="UP000518878">
    <property type="component" value="Unassembled WGS sequence"/>
</dbReference>
<comment type="similarity">
    <text evidence="4">Belongs to the ABC transporter superfamily. Macrolide exporter (TC 3.A.1.122) family.</text>
</comment>
<dbReference type="RefSeq" id="WP_166700161.1">
    <property type="nucleotide sequence ID" value="NZ_JAAQTL010000001.1"/>
</dbReference>
<dbReference type="PROSITE" id="PS00211">
    <property type="entry name" value="ABC_TRANSPORTER_1"/>
    <property type="match status" value="1"/>
</dbReference>
<evidence type="ECO:0000256" key="4">
    <source>
        <dbReference type="ARBA" id="ARBA00038388"/>
    </source>
</evidence>
<evidence type="ECO:0000259" key="5">
    <source>
        <dbReference type="PROSITE" id="PS50893"/>
    </source>
</evidence>
<dbReference type="FunFam" id="3.40.50.300:FF:000032">
    <property type="entry name" value="Export ABC transporter ATP-binding protein"/>
    <property type="match status" value="1"/>
</dbReference>
<dbReference type="InterPro" id="IPR017871">
    <property type="entry name" value="ABC_transporter-like_CS"/>
</dbReference>
<dbReference type="GO" id="GO:0022857">
    <property type="term" value="F:transmembrane transporter activity"/>
    <property type="evidence" value="ECO:0007669"/>
    <property type="project" value="TreeGrafter"/>
</dbReference>
<dbReference type="AlphaFoldDB" id="A0A7X5QWB6"/>
<gene>
    <name evidence="6" type="ORF">HBF32_13745</name>
</gene>
<accession>A0A7X5QWB6</accession>
<feature type="domain" description="ABC transporter" evidence="5">
    <location>
        <begin position="5"/>
        <end position="224"/>
    </location>
</feature>
<evidence type="ECO:0000313" key="7">
    <source>
        <dbReference type="Proteomes" id="UP000518878"/>
    </source>
</evidence>
<dbReference type="InterPro" id="IPR015854">
    <property type="entry name" value="ABC_transpr_LolD-like"/>
</dbReference>
<dbReference type="GO" id="GO:0016887">
    <property type="term" value="F:ATP hydrolysis activity"/>
    <property type="evidence" value="ECO:0007669"/>
    <property type="project" value="InterPro"/>
</dbReference>
<keyword evidence="1" id="KW-0813">Transport</keyword>
<dbReference type="EMBL" id="JAAQTL010000001">
    <property type="protein sequence ID" value="NID16529.1"/>
    <property type="molecule type" value="Genomic_DNA"/>
</dbReference>
<dbReference type="InterPro" id="IPR017911">
    <property type="entry name" value="MacB-like_ATP-bd"/>
</dbReference>
<keyword evidence="2" id="KW-0547">Nucleotide-binding</keyword>
<evidence type="ECO:0000256" key="1">
    <source>
        <dbReference type="ARBA" id="ARBA00022448"/>
    </source>
</evidence>
<evidence type="ECO:0000256" key="2">
    <source>
        <dbReference type="ARBA" id="ARBA00022741"/>
    </source>
</evidence>
<dbReference type="PANTHER" id="PTHR24220">
    <property type="entry name" value="IMPORT ATP-BINDING PROTEIN"/>
    <property type="match status" value="1"/>
</dbReference>
<evidence type="ECO:0000256" key="3">
    <source>
        <dbReference type="ARBA" id="ARBA00022840"/>
    </source>
</evidence>
<dbReference type="Pfam" id="PF00005">
    <property type="entry name" value="ABC_tran"/>
    <property type="match status" value="1"/>
</dbReference>
<dbReference type="InterPro" id="IPR003439">
    <property type="entry name" value="ABC_transporter-like_ATP-bd"/>
</dbReference>
<dbReference type="PROSITE" id="PS50893">
    <property type="entry name" value="ABC_TRANSPORTER_2"/>
    <property type="match status" value="1"/>
</dbReference>
<keyword evidence="7" id="KW-1185">Reference proteome</keyword>